<keyword evidence="12" id="KW-1185">Reference proteome</keyword>
<dbReference type="NCBIfam" id="TIGR02532">
    <property type="entry name" value="IV_pilin_GFxxxE"/>
    <property type="match status" value="1"/>
</dbReference>
<comment type="similarity">
    <text evidence="2 9">Belongs to the GSP I family.</text>
</comment>
<evidence type="ECO:0000256" key="8">
    <source>
        <dbReference type="ARBA" id="ARBA00023136"/>
    </source>
</evidence>
<evidence type="ECO:0000256" key="1">
    <source>
        <dbReference type="ARBA" id="ARBA00004377"/>
    </source>
</evidence>
<keyword evidence="8 9" id="KW-0472">Membrane</keyword>
<evidence type="ECO:0000256" key="7">
    <source>
        <dbReference type="ARBA" id="ARBA00022989"/>
    </source>
</evidence>
<dbReference type="Gene3D" id="3.30.1300.30">
    <property type="entry name" value="GSPII I/J protein-like"/>
    <property type="match status" value="1"/>
</dbReference>
<dbReference type="AlphaFoldDB" id="A0A1M5G754"/>
<sequence>MTARNPEAGFTLVEALVAMAVLALGAVSLLTATEGHAARITAVTDRTLARWAADQALTAARLGLPEEANLPVMGRSFPVTVSRRPTDDPDLTAITVDVMAPPGDSVTGTLYRVTGYMATGLNGEARE</sequence>
<dbReference type="STRING" id="366533.SAMN05444339_1392"/>
<keyword evidence="6 9" id="KW-0812">Transmembrane</keyword>
<evidence type="ECO:0000256" key="9">
    <source>
        <dbReference type="RuleBase" id="RU368030"/>
    </source>
</evidence>
<evidence type="ECO:0000313" key="11">
    <source>
        <dbReference type="EMBL" id="SHF99575.1"/>
    </source>
</evidence>
<dbReference type="GO" id="GO:0015628">
    <property type="term" value="P:protein secretion by the type II secretion system"/>
    <property type="evidence" value="ECO:0007669"/>
    <property type="project" value="UniProtKB-UniRule"/>
</dbReference>
<comment type="subunit">
    <text evidence="9">Type II secretion is composed of four main components: the outer membrane complex, the inner membrane complex, the cytoplasmic secretion ATPase and the periplasm-spanning pseudopilus.</text>
</comment>
<keyword evidence="7 9" id="KW-1133">Transmembrane helix</keyword>
<dbReference type="Proteomes" id="UP000183987">
    <property type="component" value="Unassembled WGS sequence"/>
</dbReference>
<dbReference type="SUPFAM" id="SSF54523">
    <property type="entry name" value="Pili subunits"/>
    <property type="match status" value="1"/>
</dbReference>
<proteinExistence type="inferred from homology"/>
<dbReference type="PANTHER" id="PTHR38779">
    <property type="entry name" value="TYPE II SECRETION SYSTEM PROTEIN I-RELATED"/>
    <property type="match status" value="1"/>
</dbReference>
<evidence type="ECO:0000259" key="10">
    <source>
        <dbReference type="Pfam" id="PF02501"/>
    </source>
</evidence>
<dbReference type="RefSeq" id="WP_072859063.1">
    <property type="nucleotide sequence ID" value="NZ_FQUE01000039.1"/>
</dbReference>
<feature type="domain" description="Type II secretion system protein GspI C-terminal" evidence="10">
    <location>
        <begin position="44"/>
        <end position="117"/>
    </location>
</feature>
<name>A0A1M5G754_LOKAT</name>
<protein>
    <recommendedName>
        <fullName evidence="9">Type II secretion system protein I</fullName>
        <shortName evidence="9">T2SS minor pseudopilin I</shortName>
    </recommendedName>
</protein>
<organism evidence="11 12">
    <name type="scientific">Loktanella atrilutea</name>
    <dbReference type="NCBI Taxonomy" id="366533"/>
    <lineage>
        <taxon>Bacteria</taxon>
        <taxon>Pseudomonadati</taxon>
        <taxon>Pseudomonadota</taxon>
        <taxon>Alphaproteobacteria</taxon>
        <taxon>Rhodobacterales</taxon>
        <taxon>Roseobacteraceae</taxon>
        <taxon>Loktanella</taxon>
    </lineage>
</organism>
<feature type="transmembrane region" description="Helical" evidence="9">
    <location>
        <begin position="12"/>
        <end position="32"/>
    </location>
</feature>
<dbReference type="Pfam" id="PF02501">
    <property type="entry name" value="T2SSI"/>
    <property type="match status" value="1"/>
</dbReference>
<dbReference type="InterPro" id="IPR012902">
    <property type="entry name" value="N_methyl_site"/>
</dbReference>
<dbReference type="GO" id="GO:0005886">
    <property type="term" value="C:plasma membrane"/>
    <property type="evidence" value="ECO:0007669"/>
    <property type="project" value="UniProtKB-SubCell"/>
</dbReference>
<dbReference type="GO" id="GO:0015627">
    <property type="term" value="C:type II protein secretion system complex"/>
    <property type="evidence" value="ECO:0007669"/>
    <property type="project" value="UniProtKB-UniRule"/>
</dbReference>
<evidence type="ECO:0000256" key="3">
    <source>
        <dbReference type="ARBA" id="ARBA00022475"/>
    </source>
</evidence>
<keyword evidence="5 9" id="KW-0997">Cell inner membrane</keyword>
<evidence type="ECO:0000256" key="6">
    <source>
        <dbReference type="ARBA" id="ARBA00022692"/>
    </source>
</evidence>
<accession>A0A1M5G754</accession>
<dbReference type="InterPro" id="IPR003413">
    <property type="entry name" value="T2SS_GspI_C"/>
</dbReference>
<keyword evidence="3" id="KW-1003">Cell membrane</keyword>
<gene>
    <name evidence="11" type="ORF">SAMN05444339_1392</name>
</gene>
<dbReference type="InterPro" id="IPR045584">
    <property type="entry name" value="Pilin-like"/>
</dbReference>
<evidence type="ECO:0000256" key="4">
    <source>
        <dbReference type="ARBA" id="ARBA00022481"/>
    </source>
</evidence>
<evidence type="ECO:0000313" key="12">
    <source>
        <dbReference type="Proteomes" id="UP000183987"/>
    </source>
</evidence>
<evidence type="ECO:0000256" key="2">
    <source>
        <dbReference type="ARBA" id="ARBA00008358"/>
    </source>
</evidence>
<evidence type="ECO:0000256" key="5">
    <source>
        <dbReference type="ARBA" id="ARBA00022519"/>
    </source>
</evidence>
<dbReference type="PANTHER" id="PTHR38779:SF2">
    <property type="entry name" value="TYPE II SECRETION SYSTEM PROTEIN I-RELATED"/>
    <property type="match status" value="1"/>
</dbReference>
<keyword evidence="4 9" id="KW-0488">Methylation</keyword>
<dbReference type="Pfam" id="PF07963">
    <property type="entry name" value="N_methyl"/>
    <property type="match status" value="1"/>
</dbReference>
<comment type="function">
    <text evidence="9">Component of the type II secretion system required for the energy-dependent secretion of extracellular factors such as proteases and toxins from the periplasm.</text>
</comment>
<dbReference type="EMBL" id="FQUE01000039">
    <property type="protein sequence ID" value="SHF99575.1"/>
    <property type="molecule type" value="Genomic_DNA"/>
</dbReference>
<comment type="subcellular location">
    <subcellularLocation>
        <location evidence="1 9">Cell inner membrane</location>
        <topology evidence="1 9">Single-pass membrane protein</topology>
    </subcellularLocation>
</comment>
<comment type="PTM">
    <text evidence="9">Cleaved by prepilin peptidase.</text>
</comment>
<reference evidence="12" key="1">
    <citation type="submission" date="2016-11" db="EMBL/GenBank/DDBJ databases">
        <authorList>
            <person name="Varghese N."/>
            <person name="Submissions S."/>
        </authorList>
    </citation>
    <scope>NUCLEOTIDE SEQUENCE [LARGE SCALE GENOMIC DNA]</scope>
    <source>
        <strain evidence="12">DSM 29326</strain>
    </source>
</reference>
<dbReference type="NCBIfam" id="TIGR01707">
    <property type="entry name" value="gspI"/>
    <property type="match status" value="1"/>
</dbReference>
<dbReference type="OrthoDB" id="7778772at2"/>
<dbReference type="PROSITE" id="PS00409">
    <property type="entry name" value="PROKAR_NTER_METHYL"/>
    <property type="match status" value="1"/>
</dbReference>
<dbReference type="InterPro" id="IPR010052">
    <property type="entry name" value="T2SS_protein-GspI"/>
</dbReference>